<proteinExistence type="predicted"/>
<keyword evidence="2" id="KW-1185">Reference proteome</keyword>
<dbReference type="EMBL" id="SRYB01000035">
    <property type="protein sequence ID" value="TGY76842.1"/>
    <property type="molecule type" value="Genomic_DNA"/>
</dbReference>
<organism evidence="1 2">
    <name type="scientific">Lepagella muris</name>
    <dbReference type="NCBI Taxonomy" id="3032870"/>
    <lineage>
        <taxon>Bacteria</taxon>
        <taxon>Pseudomonadati</taxon>
        <taxon>Bacteroidota</taxon>
        <taxon>Bacteroidia</taxon>
        <taxon>Bacteroidales</taxon>
        <taxon>Muribaculaceae</taxon>
        <taxon>Lepagella</taxon>
    </lineage>
</organism>
<name>A0AC61RDL5_9BACT</name>
<accession>A0AC61RDL5</accession>
<protein>
    <submittedName>
        <fullName evidence="1">Uncharacterized protein</fullName>
    </submittedName>
</protein>
<comment type="caution">
    <text evidence="1">The sequence shown here is derived from an EMBL/GenBank/DDBJ whole genome shotgun (WGS) entry which is preliminary data.</text>
</comment>
<evidence type="ECO:0000313" key="2">
    <source>
        <dbReference type="Proteomes" id="UP000306319"/>
    </source>
</evidence>
<reference evidence="1" key="1">
    <citation type="submission" date="2019-04" db="EMBL/GenBank/DDBJ databases">
        <title>Microbes associate with the intestines of laboratory mice.</title>
        <authorList>
            <person name="Navarre W."/>
            <person name="Wong E."/>
            <person name="Huang K."/>
            <person name="Tropini C."/>
            <person name="Ng K."/>
            <person name="Yu B."/>
        </authorList>
    </citation>
    <scope>NUCLEOTIDE SEQUENCE</scope>
    <source>
        <strain evidence="1">NM04_E33</strain>
    </source>
</reference>
<evidence type="ECO:0000313" key="1">
    <source>
        <dbReference type="EMBL" id="TGY76842.1"/>
    </source>
</evidence>
<dbReference type="Proteomes" id="UP000306319">
    <property type="component" value="Unassembled WGS sequence"/>
</dbReference>
<sequence length="873" mass="101595">MNIDRLVEQCYNALPPSWKNNPWSYLDHGKAILDSDDKLNAYIASYGEMHIMKCRLAMNNIPFDDLESQDFEIFDWGCGQGLGTLTLLQFLAERELLYRVKRINLIEPSNYAINRAKSWVSQSVNVRTEIRVFNRFIPSNDSSFWNDIDCSTRKAIHICSNILDIREVGLKWLSQTCISVCPESIFICVGPLFGKRISRIHDFYNYLNEPECFTNLAQMPCGYTSRTRKPFGIEAKCFKSTNKQQINSSYMEQSEQKWIDEYVVGEECLRGVIPDSLLHVYKAINRLSVDFKIFLKPSIGVERPDFILVNISKGVLILNVCADTESFERDLNRVEAIKQAFIDIYIKRLKIDTIINHSAYNCIKTGLYFPGLTSAEIDTLCCDYYGSLCRKFKGDNRTENSTNMKQSLPQDPTMFLIKLCDEDVEEKLSNISTRSFRFDYYQELCSLMSGDWHRYSQGDKSLILTDRQQSFVESDLTRLRVKGVAGCGKTQVLAHKAVREHIRTGDKVLIVTYNISLIEYIKMRINQVPADFSTNAFEIINYHQFFNSKAKKYSTLRVSLTDYDNPNFFEDFKTEIINNDDQYSTIIVDETQDYMTQWLDCLRKYFLKHDGRFILFGDGEQNIYNREMESDSRMPRVNGFGESRWRVMSDRITMRTLNPDITRIASDFAREYCVSSEPIKMQDTLNLFDYKLGYWPIASNTKADLLAQYLIWLSKKFEISMKEIVVLGQSINLLRDIDYFLRTRYGIATMTTFESMEDYRQIKARNQSDERTMMDLKAVRRVSKVHFTIDINSIKLSTISSFKGWESKTVVLLIQKEVEDIKNIDEDGYVLQSHSNINALLYTGITRARENLFIFNLGNESYHNFFKTRISND</sequence>
<gene>
    <name evidence="1" type="ORF">E5331_17205</name>
</gene>